<gene>
    <name evidence="2" type="ORF">SUNI508_12469</name>
</gene>
<evidence type="ECO:0000313" key="3">
    <source>
        <dbReference type="Proteomes" id="UP001408356"/>
    </source>
</evidence>
<dbReference type="CDD" id="cd20557">
    <property type="entry name" value="CYCLIN_ScPCL1-like"/>
    <property type="match status" value="1"/>
</dbReference>
<feature type="compositionally biased region" description="Low complexity" evidence="1">
    <location>
        <begin position="162"/>
        <end position="175"/>
    </location>
</feature>
<dbReference type="PANTHER" id="PTHR15615">
    <property type="match status" value="1"/>
</dbReference>
<feature type="region of interest" description="Disordered" evidence="1">
    <location>
        <begin position="464"/>
        <end position="510"/>
    </location>
</feature>
<feature type="compositionally biased region" description="Low complexity" evidence="1">
    <location>
        <begin position="115"/>
        <end position="139"/>
    </location>
</feature>
<feature type="compositionally biased region" description="Polar residues" evidence="1">
    <location>
        <begin position="140"/>
        <end position="153"/>
    </location>
</feature>
<dbReference type="EMBL" id="JARVKF010000003">
    <property type="protein sequence ID" value="KAK9426198.1"/>
    <property type="molecule type" value="Genomic_DNA"/>
</dbReference>
<dbReference type="Proteomes" id="UP001408356">
    <property type="component" value="Unassembled WGS sequence"/>
</dbReference>
<feature type="region of interest" description="Disordered" evidence="1">
    <location>
        <begin position="396"/>
        <end position="423"/>
    </location>
</feature>
<feature type="compositionally biased region" description="Low complexity" evidence="1">
    <location>
        <begin position="487"/>
        <end position="498"/>
    </location>
</feature>
<keyword evidence="3" id="KW-1185">Reference proteome</keyword>
<feature type="region of interest" description="Disordered" evidence="1">
    <location>
        <begin position="676"/>
        <end position="697"/>
    </location>
</feature>
<feature type="region of interest" description="Disordered" evidence="1">
    <location>
        <begin position="114"/>
        <end position="185"/>
    </location>
</feature>
<dbReference type="Pfam" id="PF08613">
    <property type="entry name" value="Cyclin"/>
    <property type="match status" value="1"/>
</dbReference>
<name>A0ABR2VGY8_9PEZI</name>
<evidence type="ECO:0008006" key="4">
    <source>
        <dbReference type="Google" id="ProtNLM"/>
    </source>
</evidence>
<dbReference type="InterPro" id="IPR013922">
    <property type="entry name" value="Cyclin_PHO80-like"/>
</dbReference>
<feature type="compositionally biased region" description="Low complexity" evidence="1">
    <location>
        <begin position="405"/>
        <end position="418"/>
    </location>
</feature>
<protein>
    <recommendedName>
        <fullName evidence="4">Cyclin</fullName>
    </recommendedName>
</protein>
<organism evidence="2 3">
    <name type="scientific">Seiridium unicorne</name>
    <dbReference type="NCBI Taxonomy" id="138068"/>
    <lineage>
        <taxon>Eukaryota</taxon>
        <taxon>Fungi</taxon>
        <taxon>Dikarya</taxon>
        <taxon>Ascomycota</taxon>
        <taxon>Pezizomycotina</taxon>
        <taxon>Sordariomycetes</taxon>
        <taxon>Xylariomycetidae</taxon>
        <taxon>Amphisphaeriales</taxon>
        <taxon>Sporocadaceae</taxon>
        <taxon>Seiridium</taxon>
    </lineage>
</organism>
<dbReference type="Gene3D" id="1.10.472.10">
    <property type="entry name" value="Cyclin-like"/>
    <property type="match status" value="1"/>
</dbReference>
<accession>A0ABR2VGY8</accession>
<comment type="caution">
    <text evidence="2">The sequence shown here is derived from an EMBL/GenBank/DDBJ whole genome shotgun (WGS) entry which is preliminary data.</text>
</comment>
<evidence type="ECO:0000313" key="2">
    <source>
        <dbReference type="EMBL" id="KAK9426198.1"/>
    </source>
</evidence>
<dbReference type="PANTHER" id="PTHR15615:SF118">
    <property type="entry name" value="CYCLIN, HYPOTHETICAL (EUROFUNG)"/>
    <property type="match status" value="1"/>
</dbReference>
<sequence length="697" mass="75984">MSSTISNAVQPTLFPHLPSPAEPRGYWQSQRQIPSVALKQIYHTSLANEASLQTGGLQTPPAEVNMSTAYHPRNSTLSSTYNSHVGMARQPAGLGQMSRGGSVLCDATVGHIGRSQAQQQSQMQQHQQQPEYQSQPQQSYYNSNPTAGTSMPYTDTSRHSTRPSTPSSATSTVHSQFEGTVSRRDSTMVMHSLQLPSCISPKGGNLDDFASLMTCFFWFENMETIQAAEQIKDRSLNAPVPALSSYTRPGTAYKKWVNSILTTTQVTQNVILLALLFVYRLKSRNAKVNGSPGSEYRLLTVALMLGNKFLDDNTYTNKTWAEVSGIAVKEIHVMEVEFLSNMRYGLLVSKEQWQEWLKKLACFHEYCERADLSEKAAEMAAAARRQRAQQVVPLNMSSPTHHGFSSPLPSPTSILPSSMQPSPASLAAYSPNAAVYNSNSNWHGSYQPTPALSPLAAKPNLVFQPNSRKRSIEDSEVTEPAPKRTTRPAPAANPPATRQFNNGSETGRLSVPHLTLDTSQAMSPAYPANANYAQAPVSLPPLGGGMRAMSTVYPHATTWASQAAVLATCGPQTPSYPASTHFGTPSKRHSPGSLAVYASSPLPEPFATHTPMSNSPLVYLQQRNSPYKPVRPVNTLNYPPPSIPLSEYHLGSAQMHYQPLGRRNVRTGIVPEFLPTIGSGRPTPIPMSQAPSQHYPA</sequence>
<reference evidence="2 3" key="1">
    <citation type="journal article" date="2024" name="J. Plant Pathol.">
        <title>Sequence and assembly of the genome of Seiridium unicorne, isolate CBS 538.82, causal agent of cypress canker disease.</title>
        <authorList>
            <person name="Scali E."/>
            <person name="Rocca G.D."/>
            <person name="Danti R."/>
            <person name="Garbelotto M."/>
            <person name="Barberini S."/>
            <person name="Baroncelli R."/>
            <person name="Emiliani G."/>
        </authorList>
    </citation>
    <scope>NUCLEOTIDE SEQUENCE [LARGE SCALE GENOMIC DNA]</scope>
    <source>
        <strain evidence="2 3">BM-138-508</strain>
    </source>
</reference>
<proteinExistence type="predicted"/>
<evidence type="ECO:0000256" key="1">
    <source>
        <dbReference type="SAM" id="MobiDB-lite"/>
    </source>
</evidence>